<dbReference type="InterPro" id="IPR016195">
    <property type="entry name" value="Pol/histidinol_Pase-like"/>
</dbReference>
<gene>
    <name evidence="10" type="ORF">A2751_05710</name>
</gene>
<sequence length="1206" mass="133833">MQFTHLHVHSHYSLLDGLSKIPDLISAVQKKGMEAVALTDHGALYGALEFYKAARRSGVKPIIGLEAYVAPGSMLEKKTPADADYFHMILLARNNEGYQNLLKLVTASHLEGYYYKPRIDKKLLSQYSSGLIGLSGCLRGEIARAVAAGNFDSAKRIALEYQNIFEPDGFYLELQRNLEEPQQQTVNDGLIKISRETSIPIVATNDAHYLNPEDNAAQDILVCIGTGTTVEQTDRLDMRKMKLHLASPEEMAELFSDIPEAIANTQKIADMVDLTLSLEKRHFPSFPVPEGQNAEDYLEKLSLRGLKEKKPDRELPAEILTRLNYELDVIKKKGYAGYFLVVADFVNWSRARGIISTTRGSAAGSLVAYALGITTLNPIEYKLPFERFLNPYRPTPPDIDMDFADNRRDEVLNYVSDKYGRDRVAQIVTFGTMMARAAVRDVGRALGVAYSKCDRIAKMIPLGKQGFHMTIEKALTLAPELKEAFDRDQETRNLIELARKVEGCARHASVHAAGVVIAPTSLSSYTPLQLDTDNKNIITQYDMHSVEEAGLVKMDFLGIRNLSILGNAVEVVRTSRGIDIDLGKIPLDDPKTYKLLSLGRTMGVFQLGGSGMTKYLVDLKPTNIFDIMAMISLYRPGPMESIPEFIQRKHNAALITYIDPRLKEILDMSYGVITYQEDVLLTAITVAGYTWEEADKLRKAMGKKIPKEMMAQKEKFIQGAITGGLSSEKAVKLWALIEPFAAYGFGKAHAASYAMVAYQTAYMKANFPVEFMAAVMTAEAGDNEKVAQAVNECASLEIEVLPPDVNESLANFTAINDRQIRFGLNAIKNLGSDVIETIIAERAKGGEFASLGDFVRRMKTRNFNKKSWEALAKSGSLDRYGERNQLLLNTEIILEYAKAEQKQLASGQSMLLGGATAAAQELLLRNAPQASDQEKLSWEKELLGLYVSSHPLRSHRALLEKYCKPINVLSIADENQYFTIGGIITRIQNILTKKGDQMCFADIEDESGKLELVVFPNVYSESKSLLAVDQILLTRGKISDKDGEIKLLVDSMKLIGDADLEKWVNTRNSPNPSYPKRGIAPHLTSPTAYSAEVATEAGQGGGKNAGDFPPQNRTYSSIFPPPGEEGLREGGRVLKIKIPKTADPQVFNKLKIVFNKFPGEVAVSLVIPDREGTEREVKTDFKVDSTDLFKTELRELLRQSIQHVKS</sequence>
<dbReference type="EMBL" id="MFEK01000007">
    <property type="protein sequence ID" value="OGE79109.1"/>
    <property type="molecule type" value="Genomic_DNA"/>
</dbReference>
<dbReference type="PANTHER" id="PTHR32294">
    <property type="entry name" value="DNA POLYMERASE III SUBUNIT ALPHA"/>
    <property type="match status" value="1"/>
</dbReference>
<dbReference type="InterPro" id="IPR003141">
    <property type="entry name" value="Pol/His_phosphatase_N"/>
</dbReference>
<dbReference type="SMART" id="SM00481">
    <property type="entry name" value="POLIIIAc"/>
    <property type="match status" value="1"/>
</dbReference>
<dbReference type="Pfam" id="PF07733">
    <property type="entry name" value="DNA_pol3_alpha"/>
    <property type="match status" value="1"/>
</dbReference>
<dbReference type="Proteomes" id="UP000176864">
    <property type="component" value="Unassembled WGS sequence"/>
</dbReference>
<dbReference type="InterPro" id="IPR012340">
    <property type="entry name" value="NA-bd_OB-fold"/>
</dbReference>
<dbReference type="InterPro" id="IPR041931">
    <property type="entry name" value="DNA_pol3_alpha_thumb_dom"/>
</dbReference>
<keyword evidence="4" id="KW-0808">Transferase</keyword>
<dbReference type="NCBIfam" id="TIGR00594">
    <property type="entry name" value="polc"/>
    <property type="match status" value="1"/>
</dbReference>
<dbReference type="Gene3D" id="1.10.10.1600">
    <property type="entry name" value="Bacterial DNA polymerase III alpha subunit, thumb domain"/>
    <property type="match status" value="1"/>
</dbReference>
<evidence type="ECO:0000256" key="8">
    <source>
        <dbReference type="ARBA" id="ARBA00049244"/>
    </source>
</evidence>
<evidence type="ECO:0000256" key="4">
    <source>
        <dbReference type="ARBA" id="ARBA00022679"/>
    </source>
</evidence>
<dbReference type="GO" id="GO:0005737">
    <property type="term" value="C:cytoplasm"/>
    <property type="evidence" value="ECO:0007669"/>
    <property type="project" value="UniProtKB-SubCell"/>
</dbReference>
<organism evidence="10 11">
    <name type="scientific">Candidatus Doudnabacteria bacterium RIFCSPHIGHO2_01_FULL_46_14</name>
    <dbReference type="NCBI Taxonomy" id="1817824"/>
    <lineage>
        <taxon>Bacteria</taxon>
        <taxon>Candidatus Doudnaibacteriota</taxon>
    </lineage>
</organism>
<comment type="catalytic activity">
    <reaction evidence="8">
        <text>DNA(n) + a 2'-deoxyribonucleoside 5'-triphosphate = DNA(n+1) + diphosphate</text>
        <dbReference type="Rhea" id="RHEA:22508"/>
        <dbReference type="Rhea" id="RHEA-COMP:17339"/>
        <dbReference type="Rhea" id="RHEA-COMP:17340"/>
        <dbReference type="ChEBI" id="CHEBI:33019"/>
        <dbReference type="ChEBI" id="CHEBI:61560"/>
        <dbReference type="ChEBI" id="CHEBI:173112"/>
        <dbReference type="EC" id="2.7.7.7"/>
    </reaction>
</comment>
<evidence type="ECO:0000256" key="6">
    <source>
        <dbReference type="ARBA" id="ARBA00022705"/>
    </source>
</evidence>
<dbReference type="SUPFAM" id="SSF89550">
    <property type="entry name" value="PHP domain-like"/>
    <property type="match status" value="1"/>
</dbReference>
<dbReference type="InterPro" id="IPR029460">
    <property type="entry name" value="DNAPol_HHH"/>
</dbReference>
<dbReference type="Pfam" id="PF01336">
    <property type="entry name" value="tRNA_anti-codon"/>
    <property type="match status" value="1"/>
</dbReference>
<dbReference type="Pfam" id="PF17657">
    <property type="entry name" value="DNA_pol3_finger"/>
    <property type="match status" value="1"/>
</dbReference>
<evidence type="ECO:0000313" key="11">
    <source>
        <dbReference type="Proteomes" id="UP000176864"/>
    </source>
</evidence>
<proteinExistence type="predicted"/>
<evidence type="ECO:0000256" key="3">
    <source>
        <dbReference type="ARBA" id="ARBA00019114"/>
    </source>
</evidence>
<keyword evidence="7" id="KW-0239">DNA-directed DNA polymerase</keyword>
<evidence type="ECO:0000256" key="5">
    <source>
        <dbReference type="ARBA" id="ARBA00022695"/>
    </source>
</evidence>
<dbReference type="NCBIfam" id="NF005298">
    <property type="entry name" value="PRK06826.1"/>
    <property type="match status" value="1"/>
</dbReference>
<dbReference type="Gene3D" id="3.20.20.140">
    <property type="entry name" value="Metal-dependent hydrolases"/>
    <property type="match status" value="1"/>
</dbReference>
<dbReference type="Pfam" id="PF14579">
    <property type="entry name" value="HHH_6"/>
    <property type="match status" value="1"/>
</dbReference>
<evidence type="ECO:0000256" key="7">
    <source>
        <dbReference type="ARBA" id="ARBA00022932"/>
    </source>
</evidence>
<dbReference type="CDD" id="cd04485">
    <property type="entry name" value="DnaE_OBF"/>
    <property type="match status" value="1"/>
</dbReference>
<comment type="caution">
    <text evidence="10">The sequence shown here is derived from an EMBL/GenBank/DDBJ whole genome shotgun (WGS) entry which is preliminary data.</text>
</comment>
<keyword evidence="6" id="KW-0235">DNA replication</keyword>
<dbReference type="Gene3D" id="2.40.50.140">
    <property type="entry name" value="Nucleic acid-binding proteins"/>
    <property type="match status" value="1"/>
</dbReference>
<dbReference type="InterPro" id="IPR004805">
    <property type="entry name" value="DnaE2/DnaE/PolC"/>
</dbReference>
<dbReference type="PANTHER" id="PTHR32294:SF0">
    <property type="entry name" value="DNA POLYMERASE III SUBUNIT ALPHA"/>
    <property type="match status" value="1"/>
</dbReference>
<dbReference type="NCBIfam" id="NF004226">
    <property type="entry name" value="PRK05673.1"/>
    <property type="match status" value="1"/>
</dbReference>
<dbReference type="GO" id="GO:0003887">
    <property type="term" value="F:DNA-directed DNA polymerase activity"/>
    <property type="evidence" value="ECO:0007669"/>
    <property type="project" value="UniProtKB-KW"/>
</dbReference>
<reference evidence="10 11" key="1">
    <citation type="journal article" date="2016" name="Nat. Commun.">
        <title>Thousands of microbial genomes shed light on interconnected biogeochemical processes in an aquifer system.</title>
        <authorList>
            <person name="Anantharaman K."/>
            <person name="Brown C.T."/>
            <person name="Hug L.A."/>
            <person name="Sharon I."/>
            <person name="Castelle C.J."/>
            <person name="Probst A.J."/>
            <person name="Thomas B.C."/>
            <person name="Singh A."/>
            <person name="Wilkins M.J."/>
            <person name="Karaoz U."/>
            <person name="Brodie E.L."/>
            <person name="Williams K.H."/>
            <person name="Hubbard S.S."/>
            <person name="Banfield J.F."/>
        </authorList>
    </citation>
    <scope>NUCLEOTIDE SEQUENCE [LARGE SCALE GENOMIC DNA]</scope>
</reference>
<evidence type="ECO:0000256" key="2">
    <source>
        <dbReference type="ARBA" id="ARBA00012417"/>
    </source>
</evidence>
<name>A0A1F5NN50_9BACT</name>
<dbReference type="EC" id="2.7.7.7" evidence="2"/>
<dbReference type="InterPro" id="IPR004013">
    <property type="entry name" value="PHP_dom"/>
</dbReference>
<feature type="domain" description="Polymerase/histidinol phosphatase N-terminal" evidence="9">
    <location>
        <begin position="4"/>
        <end position="71"/>
    </location>
</feature>
<dbReference type="Gene3D" id="1.10.150.870">
    <property type="match status" value="1"/>
</dbReference>
<dbReference type="AlphaFoldDB" id="A0A1F5NN50"/>
<dbReference type="Pfam" id="PF02811">
    <property type="entry name" value="PHP"/>
    <property type="match status" value="1"/>
</dbReference>
<dbReference type="CDD" id="cd12113">
    <property type="entry name" value="PHP_PolIIIA_DnaE3"/>
    <property type="match status" value="1"/>
</dbReference>
<evidence type="ECO:0000313" key="10">
    <source>
        <dbReference type="EMBL" id="OGE79109.1"/>
    </source>
</evidence>
<dbReference type="STRING" id="1817824.A2751_05710"/>
<keyword evidence="5" id="KW-0548">Nucleotidyltransferase</keyword>
<dbReference type="InterPro" id="IPR011708">
    <property type="entry name" value="DNA_pol3_alpha_NTPase_dom"/>
</dbReference>
<accession>A0A1F5NN50</accession>
<dbReference type="GO" id="GO:0008408">
    <property type="term" value="F:3'-5' exonuclease activity"/>
    <property type="evidence" value="ECO:0007669"/>
    <property type="project" value="InterPro"/>
</dbReference>
<comment type="subcellular location">
    <subcellularLocation>
        <location evidence="1">Cytoplasm</location>
    </subcellularLocation>
</comment>
<dbReference type="GO" id="GO:0003676">
    <property type="term" value="F:nucleic acid binding"/>
    <property type="evidence" value="ECO:0007669"/>
    <property type="project" value="InterPro"/>
</dbReference>
<dbReference type="InterPro" id="IPR004365">
    <property type="entry name" value="NA-bd_OB_tRNA"/>
</dbReference>
<dbReference type="InterPro" id="IPR040982">
    <property type="entry name" value="DNA_pol3_finger"/>
</dbReference>
<evidence type="ECO:0000256" key="1">
    <source>
        <dbReference type="ARBA" id="ARBA00004496"/>
    </source>
</evidence>
<dbReference type="GO" id="GO:0006260">
    <property type="term" value="P:DNA replication"/>
    <property type="evidence" value="ECO:0007669"/>
    <property type="project" value="UniProtKB-KW"/>
</dbReference>
<protein>
    <recommendedName>
        <fullName evidence="3">DNA polymerase III subunit alpha</fullName>
        <ecNumber evidence="2">2.7.7.7</ecNumber>
    </recommendedName>
</protein>
<evidence type="ECO:0000259" key="9">
    <source>
        <dbReference type="SMART" id="SM00481"/>
    </source>
</evidence>